<evidence type="ECO:0000313" key="1">
    <source>
        <dbReference type="EMBL" id="KAH7117824.1"/>
    </source>
</evidence>
<organism evidence="1 2">
    <name type="scientific">Dendryphion nanum</name>
    <dbReference type="NCBI Taxonomy" id="256645"/>
    <lineage>
        <taxon>Eukaryota</taxon>
        <taxon>Fungi</taxon>
        <taxon>Dikarya</taxon>
        <taxon>Ascomycota</taxon>
        <taxon>Pezizomycotina</taxon>
        <taxon>Dothideomycetes</taxon>
        <taxon>Pleosporomycetidae</taxon>
        <taxon>Pleosporales</taxon>
        <taxon>Torulaceae</taxon>
        <taxon>Dendryphion</taxon>
    </lineage>
</organism>
<name>A0A9P9DF61_9PLEO</name>
<comment type="caution">
    <text evidence="1">The sequence shown here is derived from an EMBL/GenBank/DDBJ whole genome shotgun (WGS) entry which is preliminary data.</text>
</comment>
<evidence type="ECO:0000313" key="2">
    <source>
        <dbReference type="Proteomes" id="UP000700596"/>
    </source>
</evidence>
<sequence length="211" mass="23654">MPNVLVLSFEGFSFSARQLYQQLLPKLLSRASVHESLTIQDALNYINSGWPSIILVSDSTITARNNDSEQLLNAVLEYTRHGCTTITMGFFASTVEFEQLDEIFSQFDLKWQAAEYTKYDTFLANPDQSLIRTSTLAKKFYAKGVYLRKVPSAQMVYSASSGGSNYAYAALGRVGLGKLGYIGDVNYEEEPERLILAMCHLDRPEDDLEDA</sequence>
<dbReference type="OrthoDB" id="167809at2759"/>
<keyword evidence="2" id="KW-1185">Reference proteome</keyword>
<protein>
    <submittedName>
        <fullName evidence="1">Uncharacterized protein</fullName>
    </submittedName>
</protein>
<dbReference type="AlphaFoldDB" id="A0A9P9DF61"/>
<accession>A0A9P9DF61</accession>
<proteinExistence type="predicted"/>
<dbReference type="EMBL" id="JAGMWT010000013">
    <property type="protein sequence ID" value="KAH7117824.1"/>
    <property type="molecule type" value="Genomic_DNA"/>
</dbReference>
<gene>
    <name evidence="1" type="ORF">B0J11DRAFT_93138</name>
</gene>
<dbReference type="Proteomes" id="UP000700596">
    <property type="component" value="Unassembled WGS sequence"/>
</dbReference>
<reference evidence="1" key="1">
    <citation type="journal article" date="2021" name="Nat. Commun.">
        <title>Genetic determinants of endophytism in the Arabidopsis root mycobiome.</title>
        <authorList>
            <person name="Mesny F."/>
            <person name="Miyauchi S."/>
            <person name="Thiergart T."/>
            <person name="Pickel B."/>
            <person name="Atanasova L."/>
            <person name="Karlsson M."/>
            <person name="Huettel B."/>
            <person name="Barry K.W."/>
            <person name="Haridas S."/>
            <person name="Chen C."/>
            <person name="Bauer D."/>
            <person name="Andreopoulos W."/>
            <person name="Pangilinan J."/>
            <person name="LaButti K."/>
            <person name="Riley R."/>
            <person name="Lipzen A."/>
            <person name="Clum A."/>
            <person name="Drula E."/>
            <person name="Henrissat B."/>
            <person name="Kohler A."/>
            <person name="Grigoriev I.V."/>
            <person name="Martin F.M."/>
            <person name="Hacquard S."/>
        </authorList>
    </citation>
    <scope>NUCLEOTIDE SEQUENCE</scope>
    <source>
        <strain evidence="1">MPI-CAGE-CH-0243</strain>
    </source>
</reference>